<evidence type="ECO:0000256" key="2">
    <source>
        <dbReference type="ARBA" id="ARBA00022801"/>
    </source>
</evidence>
<organism evidence="5 6">
    <name type="scientific">Linum trigynum</name>
    <dbReference type="NCBI Taxonomy" id="586398"/>
    <lineage>
        <taxon>Eukaryota</taxon>
        <taxon>Viridiplantae</taxon>
        <taxon>Streptophyta</taxon>
        <taxon>Embryophyta</taxon>
        <taxon>Tracheophyta</taxon>
        <taxon>Spermatophyta</taxon>
        <taxon>Magnoliopsida</taxon>
        <taxon>eudicotyledons</taxon>
        <taxon>Gunneridae</taxon>
        <taxon>Pentapetalae</taxon>
        <taxon>rosids</taxon>
        <taxon>fabids</taxon>
        <taxon>Malpighiales</taxon>
        <taxon>Linaceae</taxon>
        <taxon>Linum</taxon>
    </lineage>
</organism>
<evidence type="ECO:0008006" key="7">
    <source>
        <dbReference type="Google" id="ProtNLM"/>
    </source>
</evidence>
<dbReference type="InterPro" id="IPR017853">
    <property type="entry name" value="GH"/>
</dbReference>
<evidence type="ECO:0000313" key="6">
    <source>
        <dbReference type="Proteomes" id="UP001497516"/>
    </source>
</evidence>
<comment type="similarity">
    <text evidence="1 4">Belongs to the glycosyl hydrolase 1 family.</text>
</comment>
<dbReference type="Gene3D" id="3.20.20.80">
    <property type="entry name" value="Glycosidases"/>
    <property type="match status" value="1"/>
</dbReference>
<dbReference type="FunFam" id="3.20.20.80:FF:000020">
    <property type="entry name" value="Beta-glucosidase 12"/>
    <property type="match status" value="1"/>
</dbReference>
<evidence type="ECO:0000313" key="5">
    <source>
        <dbReference type="EMBL" id="CAL1391183.1"/>
    </source>
</evidence>
<evidence type="ECO:0000256" key="4">
    <source>
        <dbReference type="RuleBase" id="RU003690"/>
    </source>
</evidence>
<accession>A0AAV2EZL7</accession>
<dbReference type="InterPro" id="IPR001360">
    <property type="entry name" value="Glyco_hydro_1"/>
</dbReference>
<proteinExistence type="inferred from homology"/>
<keyword evidence="3" id="KW-0326">Glycosidase</keyword>
<dbReference type="InterPro" id="IPR033132">
    <property type="entry name" value="GH_1_N_CS"/>
</dbReference>
<dbReference type="GO" id="GO:0005975">
    <property type="term" value="P:carbohydrate metabolic process"/>
    <property type="evidence" value="ECO:0007669"/>
    <property type="project" value="InterPro"/>
</dbReference>
<dbReference type="Pfam" id="PF00232">
    <property type="entry name" value="Glyco_hydro_1"/>
    <property type="match status" value="1"/>
</dbReference>
<dbReference type="PANTHER" id="PTHR10353:SF137">
    <property type="entry name" value="MYROSINASE 3-RELATED"/>
    <property type="match status" value="1"/>
</dbReference>
<sequence length="531" mass="59505">MATVFRIGDGLFALISLKLLLLLVVAVVCLPGRGSPSPLLDGGHQHNISTDASAFNRRSFPPGFLFGTASSAYQYEGAAAEGGRGPSIWDTFTKIPGKIGDGSTGDIAVDSYHRYKEDVKIMKNMGLDAYRFSISWSRILPNGKVSGGVNQEGVAYYNNLIDELLANGIKPFVTLFHWDLPQALEDEYEGFLSPKIADDFAAYSNVCFKLFGDRVKHWITLNEPLTYTQGGYVMGDFAPGHCSKSVNSKCTKGDSATEPYLVTHNQLLAHAAAVKVYREKYKANQKGMIGITLVSSWYVPFSQSKHDHEAQQRALDFSYGWFLDPLIRGEYPKSMRTLVGNRLPKFSEEESKLVNGSLDFLGLNYYTSSYAANVNPVNSLNATYLTDSRAKLSSERNGEPIGPRAASMWLYIYPNGIEELVMYTKEKYNNPLIYITENGVDEVNNEGLSLEHALADETRIYYYHQHLASLNKAIKRGANVKGYFAWSLLDNFEWASGYTVRFGINYVDYKNGLKRYPKHSARWFRSFLKKE</sequence>
<gene>
    <name evidence="5" type="ORF">LTRI10_LOCUS31925</name>
</gene>
<reference evidence="5 6" key="1">
    <citation type="submission" date="2024-04" db="EMBL/GenBank/DDBJ databases">
        <authorList>
            <person name="Fracassetti M."/>
        </authorList>
    </citation>
    <scope>NUCLEOTIDE SEQUENCE [LARGE SCALE GENOMIC DNA]</scope>
</reference>
<protein>
    <recommendedName>
        <fullName evidence="7">Beta-glucosidase</fullName>
    </recommendedName>
</protein>
<dbReference type="PRINTS" id="PR00131">
    <property type="entry name" value="GLHYDRLASE1"/>
</dbReference>
<evidence type="ECO:0000256" key="3">
    <source>
        <dbReference type="ARBA" id="ARBA00023295"/>
    </source>
</evidence>
<evidence type="ECO:0000256" key="1">
    <source>
        <dbReference type="ARBA" id="ARBA00010838"/>
    </source>
</evidence>
<dbReference type="EMBL" id="OZ034818">
    <property type="protein sequence ID" value="CAL1391183.1"/>
    <property type="molecule type" value="Genomic_DNA"/>
</dbReference>
<dbReference type="PROSITE" id="PS00653">
    <property type="entry name" value="GLYCOSYL_HYDROL_F1_2"/>
    <property type="match status" value="1"/>
</dbReference>
<dbReference type="AlphaFoldDB" id="A0AAV2EZL7"/>
<keyword evidence="2" id="KW-0378">Hydrolase</keyword>
<dbReference type="Proteomes" id="UP001497516">
    <property type="component" value="Chromosome 5"/>
</dbReference>
<keyword evidence="6" id="KW-1185">Reference proteome</keyword>
<dbReference type="SUPFAM" id="SSF51445">
    <property type="entry name" value="(Trans)glycosidases"/>
    <property type="match status" value="1"/>
</dbReference>
<dbReference type="PANTHER" id="PTHR10353">
    <property type="entry name" value="GLYCOSYL HYDROLASE"/>
    <property type="match status" value="1"/>
</dbReference>
<dbReference type="GO" id="GO:0008422">
    <property type="term" value="F:beta-glucosidase activity"/>
    <property type="evidence" value="ECO:0007669"/>
    <property type="project" value="TreeGrafter"/>
</dbReference>
<name>A0AAV2EZL7_9ROSI</name>